<name>A0A8T4IZY9_9ACTN</name>
<accession>A0A8T4IZY9</accession>
<sequence length="71" mass="7885">MAREVLAGRMGLREAVRVGAYADALADRVGAARHEYERQSPESRAGEEAEARRYLAGLRSEIDAERAPSRR</sequence>
<dbReference type="AlphaFoldDB" id="A0A8T4IZY9"/>
<dbReference type="Proteomes" id="UP000675554">
    <property type="component" value="Unassembled WGS sequence"/>
</dbReference>
<proteinExistence type="predicted"/>
<protein>
    <submittedName>
        <fullName evidence="1">Uncharacterized protein</fullName>
    </submittedName>
</protein>
<evidence type="ECO:0000313" key="1">
    <source>
        <dbReference type="EMBL" id="MBR7676253.1"/>
    </source>
</evidence>
<dbReference type="EMBL" id="JAGSMN010000624">
    <property type="protein sequence ID" value="MBR7676253.1"/>
    <property type="molecule type" value="Genomic_DNA"/>
</dbReference>
<organism evidence="1 2">
    <name type="scientific">Streptomyces daliensis</name>
    <dbReference type="NCBI Taxonomy" id="299421"/>
    <lineage>
        <taxon>Bacteria</taxon>
        <taxon>Bacillati</taxon>
        <taxon>Actinomycetota</taxon>
        <taxon>Actinomycetes</taxon>
        <taxon>Kitasatosporales</taxon>
        <taxon>Streptomycetaceae</taxon>
        <taxon>Streptomyces</taxon>
    </lineage>
</organism>
<reference evidence="1" key="1">
    <citation type="submission" date="2021-04" db="EMBL/GenBank/DDBJ databases">
        <title>Sequencing of actinobacteria type strains.</title>
        <authorList>
            <person name="Nguyen G.-S."/>
            <person name="Wentzel A."/>
        </authorList>
    </citation>
    <scope>NUCLEOTIDE SEQUENCE</scope>
    <source>
        <strain evidence="1">DSM 42095</strain>
    </source>
</reference>
<gene>
    <name evidence="1" type="ORF">KDA82_25235</name>
</gene>
<comment type="caution">
    <text evidence="1">The sequence shown here is derived from an EMBL/GenBank/DDBJ whole genome shotgun (WGS) entry which is preliminary data.</text>
</comment>
<keyword evidence="2" id="KW-1185">Reference proteome</keyword>
<evidence type="ECO:0000313" key="2">
    <source>
        <dbReference type="Proteomes" id="UP000675554"/>
    </source>
</evidence>